<dbReference type="RefSeq" id="WP_078110767.1">
    <property type="nucleotide sequence ID" value="NZ_CP065424.1"/>
</dbReference>
<dbReference type="Pfam" id="PF07739">
    <property type="entry name" value="TipAS"/>
    <property type="match status" value="1"/>
</dbReference>
<evidence type="ECO:0000313" key="6">
    <source>
        <dbReference type="EMBL" id="MDH5163078.1"/>
    </source>
</evidence>
<dbReference type="Proteomes" id="UP000189761">
    <property type="component" value="Unassembled WGS sequence"/>
</dbReference>
<dbReference type="Gene3D" id="1.10.1660.10">
    <property type="match status" value="1"/>
</dbReference>
<dbReference type="InterPro" id="IPR009061">
    <property type="entry name" value="DNA-bd_dom_put_sf"/>
</dbReference>
<keyword evidence="4" id="KW-0804">Transcription</keyword>
<name>A0A8E2IC48_9BACI</name>
<dbReference type="SUPFAM" id="SSF89082">
    <property type="entry name" value="Antibiotic binding domain of TipA-like multidrug resistance regulators"/>
    <property type="match status" value="1"/>
</dbReference>
<evidence type="ECO:0000313" key="8">
    <source>
        <dbReference type="Proteomes" id="UP000189761"/>
    </source>
</evidence>
<dbReference type="SMART" id="SM00422">
    <property type="entry name" value="HTH_MERR"/>
    <property type="match status" value="1"/>
</dbReference>
<dbReference type="Pfam" id="PF13411">
    <property type="entry name" value="MerR_1"/>
    <property type="match status" value="1"/>
</dbReference>
<dbReference type="InterPro" id="IPR036244">
    <property type="entry name" value="TipA-like_antibiotic-bd"/>
</dbReference>
<dbReference type="PROSITE" id="PS50937">
    <property type="entry name" value="HTH_MERR_2"/>
    <property type="match status" value="1"/>
</dbReference>
<accession>A0A8E2IC48</accession>
<proteinExistence type="predicted"/>
<dbReference type="EMBL" id="MTLA01000217">
    <property type="protein sequence ID" value="OOP67231.1"/>
    <property type="molecule type" value="Genomic_DNA"/>
</dbReference>
<reference evidence="6" key="2">
    <citation type="submission" date="2023-03" db="EMBL/GenBank/DDBJ databases">
        <title>Bacterial isolates from washroom surfaces on a university campus.</title>
        <authorList>
            <person name="Holman D.B."/>
            <person name="Gzyl K.E."/>
            <person name="Taheri A.E."/>
        </authorList>
    </citation>
    <scope>NUCLEOTIDE SEQUENCE</scope>
    <source>
        <strain evidence="6">RD03</strain>
    </source>
</reference>
<gene>
    <name evidence="7" type="ORF">BWZ43_16810</name>
    <name evidence="6" type="ORF">P5X88_19270</name>
</gene>
<evidence type="ECO:0000256" key="3">
    <source>
        <dbReference type="ARBA" id="ARBA00023159"/>
    </source>
</evidence>
<protein>
    <submittedName>
        <fullName evidence="7">MerR family transcriptional regulator</fullName>
    </submittedName>
</protein>
<comment type="caution">
    <text evidence="7">The sequence shown here is derived from an EMBL/GenBank/DDBJ whole genome shotgun (WGS) entry which is preliminary data.</text>
</comment>
<keyword evidence="2" id="KW-0238">DNA-binding</keyword>
<dbReference type="SUPFAM" id="SSF46955">
    <property type="entry name" value="Putative DNA-binding domain"/>
    <property type="match status" value="1"/>
</dbReference>
<evidence type="ECO:0000256" key="1">
    <source>
        <dbReference type="ARBA" id="ARBA00023015"/>
    </source>
</evidence>
<keyword evidence="8" id="KW-1185">Reference proteome</keyword>
<dbReference type="Gene3D" id="1.10.490.50">
    <property type="entry name" value="Antibiotic binding domain of TipA-like multidrug resistance regulators"/>
    <property type="match status" value="1"/>
</dbReference>
<keyword evidence="1" id="KW-0805">Transcription regulation</keyword>
<reference evidence="7 8" key="1">
    <citation type="submission" date="2017-01" db="EMBL/GenBank/DDBJ databases">
        <title>Draft genome sequence of Bacillus oleronius.</title>
        <authorList>
            <person name="Allam M."/>
        </authorList>
    </citation>
    <scope>NUCLEOTIDE SEQUENCE [LARGE SCALE GENOMIC DNA]</scope>
    <source>
        <strain evidence="7 8">DSM 9356</strain>
    </source>
</reference>
<dbReference type="InterPro" id="IPR000551">
    <property type="entry name" value="MerR-type_HTH_dom"/>
</dbReference>
<dbReference type="AlphaFoldDB" id="A0A8E2IC48"/>
<evidence type="ECO:0000259" key="5">
    <source>
        <dbReference type="PROSITE" id="PS50937"/>
    </source>
</evidence>
<evidence type="ECO:0000313" key="7">
    <source>
        <dbReference type="EMBL" id="OOP67231.1"/>
    </source>
</evidence>
<dbReference type="InterPro" id="IPR047057">
    <property type="entry name" value="MerR_fam"/>
</dbReference>
<dbReference type="CDD" id="cd01106">
    <property type="entry name" value="HTH_TipAL-Mta"/>
    <property type="match status" value="1"/>
</dbReference>
<organism evidence="7 8">
    <name type="scientific">Heyndrickxia oleronia</name>
    <dbReference type="NCBI Taxonomy" id="38875"/>
    <lineage>
        <taxon>Bacteria</taxon>
        <taxon>Bacillati</taxon>
        <taxon>Bacillota</taxon>
        <taxon>Bacilli</taxon>
        <taxon>Bacillales</taxon>
        <taxon>Bacillaceae</taxon>
        <taxon>Heyndrickxia</taxon>
    </lineage>
</organism>
<feature type="domain" description="HTH merR-type" evidence="5">
    <location>
        <begin position="2"/>
        <end position="71"/>
    </location>
</feature>
<dbReference type="PANTHER" id="PTHR30204">
    <property type="entry name" value="REDOX-CYCLING DRUG-SENSING TRANSCRIPTIONAL ACTIVATOR SOXR"/>
    <property type="match status" value="1"/>
</dbReference>
<dbReference type="GO" id="GO:0003700">
    <property type="term" value="F:DNA-binding transcription factor activity"/>
    <property type="evidence" value="ECO:0007669"/>
    <property type="project" value="InterPro"/>
</dbReference>
<keyword evidence="3" id="KW-0010">Activator</keyword>
<dbReference type="InterPro" id="IPR012925">
    <property type="entry name" value="TipAS_dom"/>
</dbReference>
<dbReference type="GO" id="GO:0003677">
    <property type="term" value="F:DNA binding"/>
    <property type="evidence" value="ECO:0007669"/>
    <property type="project" value="UniProtKB-KW"/>
</dbReference>
<dbReference type="PANTHER" id="PTHR30204:SF90">
    <property type="entry name" value="HTH-TYPE TRANSCRIPTIONAL ACTIVATOR MTA"/>
    <property type="match status" value="1"/>
</dbReference>
<evidence type="ECO:0000256" key="4">
    <source>
        <dbReference type="ARBA" id="ARBA00023163"/>
    </source>
</evidence>
<dbReference type="Proteomes" id="UP001159179">
    <property type="component" value="Unassembled WGS sequence"/>
</dbReference>
<sequence length="248" mass="29112">MLYTVKDIASLANITIKTLYHYHKIGLLVPYKISEAGYRLYGIKELERLQEILFYRELDFPLKEIKQILDGNPDRLSILSNQKNLLQARIKRMENLVQTIDQSIQYTAKGEIMDQSNMFNGFRNRKEWNEALSEQKQYLKETYNYDGFEDNSIQVEKMNEQAIEAKHFMETLAKALKDGLKFDTTEVQTLIEQHIQFLNNHGHLMEANDFAAQARFFLQDDFHRNMLESQQTGLSYFLCIAAEEYAAN</sequence>
<evidence type="ECO:0000256" key="2">
    <source>
        <dbReference type="ARBA" id="ARBA00023125"/>
    </source>
</evidence>
<dbReference type="EMBL" id="JAROYP010000012">
    <property type="protein sequence ID" value="MDH5163078.1"/>
    <property type="molecule type" value="Genomic_DNA"/>
</dbReference>